<sequence length="298" mass="33283">MNEYIIITDSCCDLPRDYMESKKIPYVSLTCTFQEKEYRDDFGLSLNYKDFYEGMRKGDIPKTSQPNADAYYKVFEDIIKQQKKILYICVSSGLSGTYNSANIAKNMILDEYPEATLEIVDILTASLGQGLMVMKAVEMQENGASFEEVIKYLEDTKLSLNTYIIVDDLNHLKRGGRISTAAAVVGSLFHIKPVLTLNDEGKVIAIRKAKGRKAGINELAKFVIDKIENSEDMMVTICHGDSEADAIKLKEIILKEVPVKEVMINFIGPVVGTYGGPGALAVFFVGKHRQNHIIDVNI</sequence>
<dbReference type="PANTHER" id="PTHR33434">
    <property type="entry name" value="DEGV DOMAIN-CONTAINING PROTEIN DR_1986-RELATED"/>
    <property type="match status" value="1"/>
</dbReference>
<keyword evidence="2" id="KW-0446">Lipid-binding</keyword>
<dbReference type="NCBIfam" id="TIGR00762">
    <property type="entry name" value="DegV"/>
    <property type="match status" value="1"/>
</dbReference>
<evidence type="ECO:0000256" key="1">
    <source>
        <dbReference type="ARBA" id="ARBA00003238"/>
    </source>
</evidence>
<dbReference type="RefSeq" id="WP_073005782.1">
    <property type="nucleotide sequence ID" value="NZ_FQZO01000002.1"/>
</dbReference>
<dbReference type="Gene3D" id="3.30.1180.10">
    <property type="match status" value="1"/>
</dbReference>
<dbReference type="InterPro" id="IPR003797">
    <property type="entry name" value="DegV"/>
</dbReference>
<dbReference type="Proteomes" id="UP000184080">
    <property type="component" value="Unassembled WGS sequence"/>
</dbReference>
<evidence type="ECO:0000256" key="2">
    <source>
        <dbReference type="ARBA" id="ARBA00023121"/>
    </source>
</evidence>
<keyword evidence="4" id="KW-1185">Reference proteome</keyword>
<dbReference type="EMBL" id="FQZO01000002">
    <property type="protein sequence ID" value="SHI95064.1"/>
    <property type="molecule type" value="Genomic_DNA"/>
</dbReference>
<dbReference type="PANTHER" id="PTHR33434:SF3">
    <property type="entry name" value="DEGV DOMAIN-CONTAINING PROTEIN YITS"/>
    <property type="match status" value="1"/>
</dbReference>
<dbReference type="Gene3D" id="2.20.28.50">
    <property type="entry name" value="degv family protein"/>
    <property type="match status" value="1"/>
</dbReference>
<dbReference type="Pfam" id="PF02645">
    <property type="entry name" value="DegV"/>
    <property type="match status" value="1"/>
</dbReference>
<dbReference type="InterPro" id="IPR043168">
    <property type="entry name" value="DegV_C"/>
</dbReference>
<gene>
    <name evidence="3" type="ORF">SAMN05444401_1877</name>
</gene>
<dbReference type="OrthoDB" id="9780660at2"/>
<reference evidence="3 4" key="1">
    <citation type="submission" date="2016-11" db="EMBL/GenBank/DDBJ databases">
        <authorList>
            <person name="Jaros S."/>
            <person name="Januszkiewicz K."/>
            <person name="Wedrychowicz H."/>
        </authorList>
    </citation>
    <scope>NUCLEOTIDE SEQUENCE [LARGE SCALE GENOMIC DNA]</scope>
    <source>
        <strain evidence="3 4">DSM 21864</strain>
    </source>
</reference>
<name>A0A1M6FBE1_9CLOT</name>
<evidence type="ECO:0000313" key="3">
    <source>
        <dbReference type="EMBL" id="SHI95064.1"/>
    </source>
</evidence>
<organism evidence="3 4">
    <name type="scientific">Clostridium amylolyticum</name>
    <dbReference type="NCBI Taxonomy" id="1121298"/>
    <lineage>
        <taxon>Bacteria</taxon>
        <taxon>Bacillati</taxon>
        <taxon>Bacillota</taxon>
        <taxon>Clostridia</taxon>
        <taxon>Eubacteriales</taxon>
        <taxon>Clostridiaceae</taxon>
        <taxon>Clostridium</taxon>
    </lineage>
</organism>
<dbReference type="STRING" id="1121298.SAMN05444401_1877"/>
<dbReference type="AlphaFoldDB" id="A0A1M6FBE1"/>
<dbReference type="SUPFAM" id="SSF82549">
    <property type="entry name" value="DAK1/DegV-like"/>
    <property type="match status" value="1"/>
</dbReference>
<dbReference type="GO" id="GO:0008289">
    <property type="term" value="F:lipid binding"/>
    <property type="evidence" value="ECO:0007669"/>
    <property type="project" value="UniProtKB-KW"/>
</dbReference>
<comment type="function">
    <text evidence="1">May bind long-chain fatty acids, such as palmitate, and may play a role in lipid transport or fatty acid metabolism.</text>
</comment>
<dbReference type="PROSITE" id="PS51482">
    <property type="entry name" value="DEGV"/>
    <property type="match status" value="1"/>
</dbReference>
<evidence type="ECO:0000313" key="4">
    <source>
        <dbReference type="Proteomes" id="UP000184080"/>
    </source>
</evidence>
<accession>A0A1M6FBE1</accession>
<proteinExistence type="predicted"/>
<protein>
    <submittedName>
        <fullName evidence="3">EDD domain protein, DegV family</fullName>
    </submittedName>
</protein>
<dbReference type="Gene3D" id="3.40.50.10440">
    <property type="entry name" value="Dihydroxyacetone kinase, domain 1"/>
    <property type="match status" value="1"/>
</dbReference>
<dbReference type="InterPro" id="IPR050270">
    <property type="entry name" value="DegV_domain_contain"/>
</dbReference>